<dbReference type="PANTHER" id="PTHR31720">
    <property type="entry name" value="SERPENTINE RECEPTOR, CLASS Z-RELATED"/>
    <property type="match status" value="1"/>
</dbReference>
<keyword evidence="3" id="KW-1185">Reference proteome</keyword>
<dbReference type="InParanoid" id="Q7YTQ2"/>
<dbReference type="Pfam" id="PF10325">
    <property type="entry name" value="7TM_GPCR_Srz"/>
    <property type="match status" value="1"/>
</dbReference>
<dbReference type="InterPro" id="IPR018817">
    <property type="entry name" value="7TM_GPCR_serpentine_rcpt_Srz"/>
</dbReference>
<dbReference type="GeneID" id="3565821"/>
<reference evidence="2 3" key="1">
    <citation type="journal article" date="1998" name="Science">
        <title>Genome sequence of the nematode C. elegans: a platform for investigating biology.</title>
        <authorList>
            <consortium name="The C. elegans sequencing consortium"/>
            <person name="Sulson J.E."/>
            <person name="Waterston R."/>
        </authorList>
    </citation>
    <scope>NUCLEOTIDE SEQUENCE [LARGE SCALE GENOMIC DNA]</scope>
    <source>
        <strain evidence="2 3">Bristol N2</strain>
    </source>
</reference>
<dbReference type="OrthoDB" id="5876505at2759"/>
<dbReference type="KEGG" id="cel:CELE_C55A1.12"/>
<feature type="transmembrane region" description="Helical" evidence="1">
    <location>
        <begin position="65"/>
        <end position="86"/>
    </location>
</feature>
<feature type="transmembrane region" description="Helical" evidence="1">
    <location>
        <begin position="148"/>
        <end position="170"/>
    </location>
</feature>
<organism evidence="2 3">
    <name type="scientific">Caenorhabditis elegans</name>
    <dbReference type="NCBI Taxonomy" id="6239"/>
    <lineage>
        <taxon>Eukaryota</taxon>
        <taxon>Metazoa</taxon>
        <taxon>Ecdysozoa</taxon>
        <taxon>Nematoda</taxon>
        <taxon>Chromadorea</taxon>
        <taxon>Rhabditida</taxon>
        <taxon>Rhabditina</taxon>
        <taxon>Rhabditomorpha</taxon>
        <taxon>Rhabditoidea</taxon>
        <taxon>Rhabditidae</taxon>
        <taxon>Peloderinae</taxon>
        <taxon>Caenorhabditis</taxon>
    </lineage>
</organism>
<keyword evidence="1" id="KW-0472">Membrane</keyword>
<proteinExistence type="predicted"/>
<accession>Q7YTQ2</accession>
<dbReference type="AlphaFoldDB" id="Q7YTQ2"/>
<dbReference type="PANTHER" id="PTHR31720:SF16">
    <property type="entry name" value="G PROTEIN-COUPLED RECEPTOR-RELATED"/>
    <property type="match status" value="1"/>
</dbReference>
<keyword evidence="2" id="KW-0675">Receptor</keyword>
<dbReference type="CTD" id="3565821"/>
<dbReference type="Proteomes" id="UP000001940">
    <property type="component" value="Chromosome V"/>
</dbReference>
<evidence type="ECO:0000313" key="4">
    <source>
        <dbReference type="WormBase" id="C55A1.12"/>
    </source>
</evidence>
<feature type="transmembrane region" description="Helical" evidence="1">
    <location>
        <begin position="253"/>
        <end position="275"/>
    </location>
</feature>
<dbReference type="WormBase" id="C55A1.12">
    <property type="protein sequence ID" value="CE34777"/>
    <property type="gene ID" value="WBGene00008327"/>
    <property type="gene designation" value="srz-44"/>
</dbReference>
<dbReference type="PaxDb" id="6239-C55A1.12"/>
<evidence type="ECO:0000313" key="2">
    <source>
        <dbReference type="EMBL" id="CAE17759.1"/>
    </source>
</evidence>
<dbReference type="UCSC" id="C55A1.12">
    <property type="organism name" value="c. elegans"/>
</dbReference>
<protein>
    <submittedName>
        <fullName evidence="2">Serpentine Receptor, class Z</fullName>
    </submittedName>
</protein>
<dbReference type="RefSeq" id="NP_001023738.1">
    <property type="nucleotide sequence ID" value="NM_001028567.1"/>
</dbReference>
<dbReference type="EMBL" id="BX284605">
    <property type="protein sequence ID" value="CAE17759.1"/>
    <property type="molecule type" value="Genomic_DNA"/>
</dbReference>
<feature type="transmembrane region" description="Helical" evidence="1">
    <location>
        <begin position="23"/>
        <end position="45"/>
    </location>
</feature>
<feature type="transmembrane region" description="Helical" evidence="1">
    <location>
        <begin position="226"/>
        <end position="247"/>
    </location>
</feature>
<dbReference type="AGR" id="WB:WBGene00008327"/>
<dbReference type="FunCoup" id="Q7YTQ2">
    <property type="interactions" value="11"/>
</dbReference>
<keyword evidence="1" id="KW-0812">Transmembrane</keyword>
<feature type="transmembrane region" description="Helical" evidence="1">
    <location>
        <begin position="182"/>
        <end position="205"/>
    </location>
</feature>
<evidence type="ECO:0000256" key="1">
    <source>
        <dbReference type="SAM" id="Phobius"/>
    </source>
</evidence>
<dbReference type="OMA" id="PIMFRIR"/>
<sequence>MHTLENYEHDETFLYFKDKNVTVFSGVFILLIFMYSLILPFYLFVGKINREKDKSTILYPITNHFSVMVKIGYLVFTLMMVGFLIICKFKIFNFPLKALNISTFYIAYVSTQTFHLLIFLLAAERFVLFFFPHTEKSILILWKKLKIWHIYAAVIVKEVACFMDAIYELYRSSGTDSLRIVTVYGITCVVLSVLLLVSALLYVPIMFRIRKFTHLVSAQTNKPHKYIFWQTMIVIIFKSIYIPVLLFSMRDGYFSSSVFISMVLVTDFITTPLIIQISYLTCTKRNITLMFSSFTTVLNSLNLKYGSSIVRPMESSTQNPNEFQKL</sequence>
<keyword evidence="1" id="KW-1133">Transmembrane helix</keyword>
<feature type="transmembrane region" description="Helical" evidence="1">
    <location>
        <begin position="106"/>
        <end position="127"/>
    </location>
</feature>
<dbReference type="PhylomeDB" id="Q7YTQ2"/>
<evidence type="ECO:0000313" key="3">
    <source>
        <dbReference type="Proteomes" id="UP000001940"/>
    </source>
</evidence>
<dbReference type="HOGENOM" id="CLU_056063_2_1_1"/>
<gene>
    <name evidence="2 4" type="primary">srz-44</name>
    <name evidence="4" type="ORF">C55A1.12</name>
    <name evidence="2" type="ORF">CELE_C55A1.12</name>
</gene>
<name>Q7YTQ2_CAEEL</name>